<name>A0ABD0UZC9_DENTH</name>
<evidence type="ECO:0000313" key="2">
    <source>
        <dbReference type="Proteomes" id="UP001552299"/>
    </source>
</evidence>
<organism evidence="1 2">
    <name type="scientific">Dendrobium thyrsiflorum</name>
    <name type="common">Pinecone-like raceme dendrobium</name>
    <name type="synonym">Orchid</name>
    <dbReference type="NCBI Taxonomy" id="117978"/>
    <lineage>
        <taxon>Eukaryota</taxon>
        <taxon>Viridiplantae</taxon>
        <taxon>Streptophyta</taxon>
        <taxon>Embryophyta</taxon>
        <taxon>Tracheophyta</taxon>
        <taxon>Spermatophyta</taxon>
        <taxon>Magnoliopsida</taxon>
        <taxon>Liliopsida</taxon>
        <taxon>Asparagales</taxon>
        <taxon>Orchidaceae</taxon>
        <taxon>Epidendroideae</taxon>
        <taxon>Malaxideae</taxon>
        <taxon>Dendrobiinae</taxon>
        <taxon>Dendrobium</taxon>
    </lineage>
</organism>
<reference evidence="1 2" key="1">
    <citation type="journal article" date="2024" name="Plant Biotechnol. J.">
        <title>Dendrobium thyrsiflorum genome and its molecular insights into genes involved in important horticultural traits.</title>
        <authorList>
            <person name="Chen B."/>
            <person name="Wang J.Y."/>
            <person name="Zheng P.J."/>
            <person name="Li K.L."/>
            <person name="Liang Y.M."/>
            <person name="Chen X.F."/>
            <person name="Zhang C."/>
            <person name="Zhao X."/>
            <person name="He X."/>
            <person name="Zhang G.Q."/>
            <person name="Liu Z.J."/>
            <person name="Xu Q."/>
        </authorList>
    </citation>
    <scope>NUCLEOTIDE SEQUENCE [LARGE SCALE GENOMIC DNA]</scope>
    <source>
        <strain evidence="1">GZMU011</strain>
    </source>
</reference>
<accession>A0ABD0UZC9</accession>
<proteinExistence type="predicted"/>
<dbReference type="Proteomes" id="UP001552299">
    <property type="component" value="Unassembled WGS sequence"/>
</dbReference>
<sequence length="100" mass="11117">MKMIDQFINFVIRPPRSSLSVPLAVLISGGVPTAVQPSRTSPVAVPTSQTELRLLSRDNSAKEDDYPVPGRPPICCPEAPEPEFDELFLSIFYFSSYFQL</sequence>
<protein>
    <submittedName>
        <fullName evidence="1">Uncharacterized protein</fullName>
    </submittedName>
</protein>
<gene>
    <name evidence="1" type="ORF">M5K25_015849</name>
</gene>
<keyword evidence="2" id="KW-1185">Reference proteome</keyword>
<comment type="caution">
    <text evidence="1">The sequence shown here is derived from an EMBL/GenBank/DDBJ whole genome shotgun (WGS) entry which is preliminary data.</text>
</comment>
<evidence type="ECO:0000313" key="1">
    <source>
        <dbReference type="EMBL" id="KAL0915433.1"/>
    </source>
</evidence>
<dbReference type="EMBL" id="JANQDX010000012">
    <property type="protein sequence ID" value="KAL0915433.1"/>
    <property type="molecule type" value="Genomic_DNA"/>
</dbReference>
<dbReference type="AlphaFoldDB" id="A0ABD0UZC9"/>